<keyword evidence="1" id="KW-1133">Transmembrane helix</keyword>
<gene>
    <name evidence="2" type="ORF">FNV44_06975</name>
</gene>
<proteinExistence type="predicted"/>
<sequence length="185" mass="20112">MLFNLLSSLLGAAILSNVILQGVGLEAIKDREIRVKPVLVKSSMISLLALVVFLIDYVVLEFVLVPIDMAFLNIIVLALLMIGVNELYKIVTDKTKFALPKEELFGLHSIVIIVGFMGLSNVAFDEAFIQVVGSLIGFVGLSILLTMIQSRMRVNPLIKSFKGLPILLIILGLIALVFSGLAGLF</sequence>
<evidence type="ECO:0000313" key="3">
    <source>
        <dbReference type="Proteomes" id="UP000315938"/>
    </source>
</evidence>
<dbReference type="RefSeq" id="WP_012242026.1">
    <property type="nucleotide sequence ID" value="NZ_JACAOE010000002.1"/>
</dbReference>
<organism evidence="2 3">
    <name type="scientific">Acholeplasma laidlawii</name>
    <dbReference type="NCBI Taxonomy" id="2148"/>
    <lineage>
        <taxon>Bacteria</taxon>
        <taxon>Bacillati</taxon>
        <taxon>Mycoplasmatota</taxon>
        <taxon>Mollicutes</taxon>
        <taxon>Acholeplasmatales</taxon>
        <taxon>Acholeplasmataceae</taxon>
        <taxon>Acholeplasma</taxon>
    </lineage>
</organism>
<feature type="transmembrane region" description="Helical" evidence="1">
    <location>
        <begin position="65"/>
        <end position="84"/>
    </location>
</feature>
<keyword evidence="1" id="KW-0812">Transmembrane</keyword>
<feature type="transmembrane region" description="Helical" evidence="1">
    <location>
        <begin position="104"/>
        <end position="122"/>
    </location>
</feature>
<reference evidence="2 3" key="1">
    <citation type="submission" date="2019-07" db="EMBL/GenBank/DDBJ databases">
        <title>Genome sequence of Acholeplasma laidlawii strain with increased resistance to erythromycin.</title>
        <authorList>
            <person name="Medvedeva E.S."/>
            <person name="Baranova N.B."/>
            <person name="Siniagina M.N."/>
            <person name="Mouzykantov A."/>
            <person name="Chernova O.A."/>
            <person name="Chernov V.M."/>
        </authorList>
    </citation>
    <scope>NUCLEOTIDE SEQUENCE [LARGE SCALE GENOMIC DNA]</scope>
    <source>
        <strain evidence="2 3">PG8REry</strain>
    </source>
</reference>
<feature type="transmembrane region" description="Helical" evidence="1">
    <location>
        <begin position="6"/>
        <end position="26"/>
    </location>
</feature>
<comment type="caution">
    <text evidence="2">The sequence shown here is derived from an EMBL/GenBank/DDBJ whole genome shotgun (WGS) entry which is preliminary data.</text>
</comment>
<name>A0A553IGW1_ACHLA</name>
<accession>A0A553IGW1</accession>
<dbReference type="GeneID" id="41338257"/>
<dbReference type="AlphaFoldDB" id="A0A553IGW1"/>
<feature type="transmembrane region" description="Helical" evidence="1">
    <location>
        <begin position="160"/>
        <end position="184"/>
    </location>
</feature>
<evidence type="ECO:0000256" key="1">
    <source>
        <dbReference type="SAM" id="Phobius"/>
    </source>
</evidence>
<feature type="transmembrane region" description="Helical" evidence="1">
    <location>
        <begin position="38"/>
        <end position="59"/>
    </location>
</feature>
<protein>
    <submittedName>
        <fullName evidence="2">Uncharacterized protein</fullName>
    </submittedName>
</protein>
<feature type="transmembrane region" description="Helical" evidence="1">
    <location>
        <begin position="128"/>
        <end position="148"/>
    </location>
</feature>
<evidence type="ECO:0000313" key="2">
    <source>
        <dbReference type="EMBL" id="TRX99438.1"/>
    </source>
</evidence>
<keyword evidence="1" id="KW-0472">Membrane</keyword>
<dbReference type="EMBL" id="VKID01000002">
    <property type="protein sequence ID" value="TRX99438.1"/>
    <property type="molecule type" value="Genomic_DNA"/>
</dbReference>
<dbReference type="Proteomes" id="UP000315938">
    <property type="component" value="Unassembled WGS sequence"/>
</dbReference>